<comment type="caution">
    <text evidence="7">The sequence shown here is derived from an EMBL/GenBank/DDBJ whole genome shotgun (WGS) entry which is preliminary data.</text>
</comment>
<dbReference type="OrthoDB" id="408574at2759"/>
<sequence length="504" mass="54311">MTARYPFRTGLQHAPTLVPGSTGAIPSDTATIAEVLKKRGYATSAIGKWHLGYSSWKDTPLGRGFDSYAGFLQGGQDYYTHELAIPPPLNQSGFDLWRNQTVAWDVRGTHTTPFFMDEAARVLDAHDPATPLFVYLSLQEVHAPLEETPDAPSRAACVGAPPLPSPLGPKVTAFRHTLCEMAANVDSFLGDFVSRLEAKGMWNHTLFWLTTDNGGMTYGSAALGLPPVAVGVSSNWPLRGGKTTLFEGGVRGVSFVSGGLVPVTARGTTVEGLMQHVDVPLTMAKLAQANWTLLCDDGMCDALDMWPTITNRAPSPRLEAPINVDTCVGPAGGGPPCSTESKFNALISARDADGLWKLIEANWQPPQCPNTTWCTGAGGYDGWWTNDPYRHIAQNNSTQAALPDPTLSGGGIWLFDLVSDPNEAVNMASSRPEIVTSLRARLEMFAQPSNGYRDPQLNIPHPRAYPSRHNGTWAPFVSDGATLPPQSTDYLKSVAGILEHASWD</sequence>
<keyword evidence="8" id="KW-1185">Reference proteome</keyword>
<dbReference type="InterPro" id="IPR047115">
    <property type="entry name" value="ARSB"/>
</dbReference>
<name>A0A0M0J492_9EUKA</name>
<accession>A0A0M0J492</accession>
<dbReference type="InterPro" id="IPR024607">
    <property type="entry name" value="Sulfatase_CS"/>
</dbReference>
<evidence type="ECO:0000313" key="7">
    <source>
        <dbReference type="EMBL" id="KOO21421.1"/>
    </source>
</evidence>
<dbReference type="GO" id="GO:0008484">
    <property type="term" value="F:sulfuric ester hydrolase activity"/>
    <property type="evidence" value="ECO:0007669"/>
    <property type="project" value="InterPro"/>
</dbReference>
<evidence type="ECO:0000256" key="5">
    <source>
        <dbReference type="ARBA" id="ARBA00023180"/>
    </source>
</evidence>
<dbReference type="PANTHER" id="PTHR10342:SF274">
    <property type="entry name" value="ARYLSULFATASE B"/>
    <property type="match status" value="1"/>
</dbReference>
<evidence type="ECO:0000313" key="8">
    <source>
        <dbReference type="Proteomes" id="UP000037460"/>
    </source>
</evidence>
<dbReference type="InterPro" id="IPR000917">
    <property type="entry name" value="Sulfatase_N"/>
</dbReference>
<keyword evidence="2" id="KW-0479">Metal-binding</keyword>
<dbReference type="Gene3D" id="3.30.1120.10">
    <property type="match status" value="1"/>
</dbReference>
<feature type="domain" description="Sulfatase N-terminal" evidence="6">
    <location>
        <begin position="8"/>
        <end position="288"/>
    </location>
</feature>
<comment type="similarity">
    <text evidence="1">Belongs to the sulfatase family.</text>
</comment>
<dbReference type="Proteomes" id="UP000037460">
    <property type="component" value="Unassembled WGS sequence"/>
</dbReference>
<dbReference type="AlphaFoldDB" id="A0A0M0J492"/>
<evidence type="ECO:0000256" key="1">
    <source>
        <dbReference type="ARBA" id="ARBA00008779"/>
    </source>
</evidence>
<evidence type="ECO:0000256" key="4">
    <source>
        <dbReference type="ARBA" id="ARBA00022837"/>
    </source>
</evidence>
<protein>
    <submittedName>
        <fullName evidence="7">Arylsulfatase i</fullName>
    </submittedName>
</protein>
<dbReference type="InterPro" id="IPR017850">
    <property type="entry name" value="Alkaline_phosphatase_core_sf"/>
</dbReference>
<dbReference type="PROSITE" id="PS00149">
    <property type="entry name" value="SULFATASE_2"/>
    <property type="match status" value="1"/>
</dbReference>
<keyword evidence="4" id="KW-0106">Calcium</keyword>
<dbReference type="PANTHER" id="PTHR10342">
    <property type="entry name" value="ARYLSULFATASE"/>
    <property type="match status" value="1"/>
</dbReference>
<gene>
    <name evidence="7" type="ORF">Ctob_000373</name>
</gene>
<reference evidence="8" key="1">
    <citation type="journal article" date="2015" name="PLoS Genet.">
        <title>Genome Sequence and Transcriptome Analyses of Chrysochromulina tobin: Metabolic Tools for Enhanced Algal Fitness in the Prominent Order Prymnesiales (Haptophyceae).</title>
        <authorList>
            <person name="Hovde B.T."/>
            <person name="Deodato C.R."/>
            <person name="Hunsperger H.M."/>
            <person name="Ryken S.A."/>
            <person name="Yost W."/>
            <person name="Jha R.K."/>
            <person name="Patterson J."/>
            <person name="Monnat R.J. Jr."/>
            <person name="Barlow S.B."/>
            <person name="Starkenburg S.R."/>
            <person name="Cattolico R.A."/>
        </authorList>
    </citation>
    <scope>NUCLEOTIDE SEQUENCE</scope>
    <source>
        <strain evidence="8">CCMP291</strain>
    </source>
</reference>
<evidence type="ECO:0000256" key="3">
    <source>
        <dbReference type="ARBA" id="ARBA00022801"/>
    </source>
</evidence>
<dbReference type="SUPFAM" id="SSF53649">
    <property type="entry name" value="Alkaline phosphatase-like"/>
    <property type="match status" value="1"/>
</dbReference>
<organism evidence="7 8">
    <name type="scientific">Chrysochromulina tobinii</name>
    <dbReference type="NCBI Taxonomy" id="1460289"/>
    <lineage>
        <taxon>Eukaryota</taxon>
        <taxon>Haptista</taxon>
        <taxon>Haptophyta</taxon>
        <taxon>Prymnesiophyceae</taxon>
        <taxon>Prymnesiales</taxon>
        <taxon>Chrysochromulinaceae</taxon>
        <taxon>Chrysochromulina</taxon>
    </lineage>
</organism>
<proteinExistence type="inferred from homology"/>
<dbReference type="EMBL" id="JWZX01003364">
    <property type="protein sequence ID" value="KOO21421.1"/>
    <property type="molecule type" value="Genomic_DNA"/>
</dbReference>
<dbReference type="Gene3D" id="3.40.720.10">
    <property type="entry name" value="Alkaline Phosphatase, subunit A"/>
    <property type="match status" value="1"/>
</dbReference>
<dbReference type="Pfam" id="PF00884">
    <property type="entry name" value="Sulfatase"/>
    <property type="match status" value="1"/>
</dbReference>
<dbReference type="GO" id="GO:0046872">
    <property type="term" value="F:metal ion binding"/>
    <property type="evidence" value="ECO:0007669"/>
    <property type="project" value="UniProtKB-KW"/>
</dbReference>
<keyword evidence="5" id="KW-0325">Glycoprotein</keyword>
<keyword evidence="3" id="KW-0378">Hydrolase</keyword>
<evidence type="ECO:0000259" key="6">
    <source>
        <dbReference type="Pfam" id="PF00884"/>
    </source>
</evidence>
<evidence type="ECO:0000256" key="2">
    <source>
        <dbReference type="ARBA" id="ARBA00022723"/>
    </source>
</evidence>